<gene>
    <name evidence="15" type="ORF">JF539_04850</name>
</gene>
<comment type="subcellular location">
    <subcellularLocation>
        <location evidence="1">Membrane</location>
        <topology evidence="1">Multi-pass membrane protein</topology>
    </subcellularLocation>
</comment>
<dbReference type="EMBL" id="JAEKJZ010000001">
    <property type="protein sequence ID" value="MBN9669655.1"/>
    <property type="molecule type" value="Genomic_DNA"/>
</dbReference>
<name>A0A939ED36_9HYPH</name>
<feature type="transmembrane region" description="Helical" evidence="13">
    <location>
        <begin position="60"/>
        <end position="77"/>
    </location>
</feature>
<dbReference type="InterPro" id="IPR015876">
    <property type="entry name" value="Acyl-CoA_DS"/>
</dbReference>
<comment type="caution">
    <text evidence="15">The sequence shown here is derived from an EMBL/GenBank/DDBJ whole genome shotgun (WGS) entry which is preliminary data.</text>
</comment>
<proteinExistence type="inferred from homology"/>
<feature type="transmembrane region" description="Helical" evidence="13">
    <location>
        <begin position="183"/>
        <end position="202"/>
    </location>
</feature>
<evidence type="ECO:0000256" key="10">
    <source>
        <dbReference type="ARBA" id="ARBA00023136"/>
    </source>
</evidence>
<evidence type="ECO:0000313" key="15">
    <source>
        <dbReference type="EMBL" id="MBN9669655.1"/>
    </source>
</evidence>
<keyword evidence="6 13" id="KW-1133">Transmembrane helix</keyword>
<accession>A0A939ED36</accession>
<feature type="compositionally biased region" description="Polar residues" evidence="12">
    <location>
        <begin position="1"/>
        <end position="12"/>
    </location>
</feature>
<keyword evidence="8" id="KW-0408">Iron</keyword>
<evidence type="ECO:0000256" key="9">
    <source>
        <dbReference type="ARBA" id="ARBA00023098"/>
    </source>
</evidence>
<keyword evidence="5" id="KW-0276">Fatty acid metabolism</keyword>
<evidence type="ECO:0000256" key="8">
    <source>
        <dbReference type="ARBA" id="ARBA00023004"/>
    </source>
</evidence>
<keyword evidence="3" id="KW-0444">Lipid biosynthesis</keyword>
<evidence type="ECO:0000259" key="14">
    <source>
        <dbReference type="Pfam" id="PF00487"/>
    </source>
</evidence>
<feature type="domain" description="Fatty acid desaturase" evidence="14">
    <location>
        <begin position="56"/>
        <end position="261"/>
    </location>
</feature>
<dbReference type="Pfam" id="PF00487">
    <property type="entry name" value="FA_desaturase"/>
    <property type="match status" value="1"/>
</dbReference>
<dbReference type="AlphaFoldDB" id="A0A939ED36"/>
<dbReference type="CDD" id="cd03505">
    <property type="entry name" value="Delta9-FADS-like"/>
    <property type="match status" value="1"/>
</dbReference>
<feature type="transmembrane region" description="Helical" evidence="13">
    <location>
        <begin position="97"/>
        <end position="116"/>
    </location>
</feature>
<feature type="region of interest" description="Disordered" evidence="12">
    <location>
        <begin position="1"/>
        <end position="25"/>
    </location>
</feature>
<keyword evidence="4 13" id="KW-0812">Transmembrane</keyword>
<dbReference type="GO" id="GO:0016717">
    <property type="term" value="F:oxidoreductase activity, acting on paired donors, with oxidation of a pair of donors resulting in the reduction of molecular oxygen to two molecules of water"/>
    <property type="evidence" value="ECO:0007669"/>
    <property type="project" value="InterPro"/>
</dbReference>
<evidence type="ECO:0000256" key="7">
    <source>
        <dbReference type="ARBA" id="ARBA00023002"/>
    </source>
</evidence>
<dbReference type="InterPro" id="IPR005804">
    <property type="entry name" value="FA_desaturase_dom"/>
</dbReference>
<organism evidence="15 16">
    <name type="scientific">Roseibium aggregatum</name>
    <dbReference type="NCBI Taxonomy" id="187304"/>
    <lineage>
        <taxon>Bacteria</taxon>
        <taxon>Pseudomonadati</taxon>
        <taxon>Pseudomonadota</taxon>
        <taxon>Alphaproteobacteria</taxon>
        <taxon>Hyphomicrobiales</taxon>
        <taxon>Stappiaceae</taxon>
        <taxon>Roseibium</taxon>
    </lineage>
</organism>
<dbReference type="GO" id="GO:0016020">
    <property type="term" value="C:membrane"/>
    <property type="evidence" value="ECO:0007669"/>
    <property type="project" value="UniProtKB-SubCell"/>
</dbReference>
<comment type="similarity">
    <text evidence="2">Belongs to the fatty acid desaturase type 2 family.</text>
</comment>
<evidence type="ECO:0000256" key="1">
    <source>
        <dbReference type="ARBA" id="ARBA00004141"/>
    </source>
</evidence>
<evidence type="ECO:0000256" key="2">
    <source>
        <dbReference type="ARBA" id="ARBA00008749"/>
    </source>
</evidence>
<evidence type="ECO:0000256" key="13">
    <source>
        <dbReference type="SAM" id="Phobius"/>
    </source>
</evidence>
<dbReference type="PANTHER" id="PTHR11351:SF31">
    <property type="entry name" value="DESATURASE 1, ISOFORM A-RELATED"/>
    <property type="match status" value="1"/>
</dbReference>
<feature type="transmembrane region" description="Helical" evidence="13">
    <location>
        <begin position="37"/>
        <end position="55"/>
    </location>
</feature>
<keyword evidence="9" id="KW-0443">Lipid metabolism</keyword>
<dbReference type="GO" id="GO:0006633">
    <property type="term" value="P:fatty acid biosynthetic process"/>
    <property type="evidence" value="ECO:0007669"/>
    <property type="project" value="UniProtKB-KW"/>
</dbReference>
<keyword evidence="10 13" id="KW-0472">Membrane</keyword>
<dbReference type="PANTHER" id="PTHR11351">
    <property type="entry name" value="ACYL-COA DESATURASE"/>
    <property type="match status" value="1"/>
</dbReference>
<protein>
    <submittedName>
        <fullName evidence="15">Acyl-CoA desaturase</fullName>
    </submittedName>
</protein>
<evidence type="ECO:0000313" key="16">
    <source>
        <dbReference type="Proteomes" id="UP000664096"/>
    </source>
</evidence>
<evidence type="ECO:0000256" key="3">
    <source>
        <dbReference type="ARBA" id="ARBA00022516"/>
    </source>
</evidence>
<keyword evidence="7" id="KW-0560">Oxidoreductase</keyword>
<evidence type="ECO:0000256" key="11">
    <source>
        <dbReference type="ARBA" id="ARBA00023160"/>
    </source>
</evidence>
<sequence>MSEQVCSSSKSISTERVHSENGASPVDGRVSLKPAKAIWIVGMTATALIAGPLTFSWQAFALFLVLTAITICGGHSVGMHRLLIHRSFRTVPWVERFLVWLGVLVGMAGPFGMIRLHDFRDWGQRQSDCHEFFSHRSGFWKDAYWQLCCGIVLDREPIFRIEDNVANDRFYRLVEKTWMVQQLVVAVPLYLLGGLPFVVWGICCRVSVSLIGHWLVGYYAHQPKDNLLYVEGASVQGYNLPKFGVITFGEAFHENHHAFPKSARLGFLSGQTDPGWWLVMGLERLGLAWDVNTPETLEARTGLTVSVQGIQSLDGAPGWLRSLPVRWRGSAAE</sequence>
<reference evidence="15" key="1">
    <citation type="submission" date="2020-12" db="EMBL/GenBank/DDBJ databases">
        <title>Oil enriched cultivation method for isolating marine PHA-producing bacteria.</title>
        <authorList>
            <person name="Zheng W."/>
            <person name="Yu S."/>
            <person name="Huang Y."/>
        </authorList>
    </citation>
    <scope>NUCLEOTIDE SEQUENCE</scope>
    <source>
        <strain evidence="15">SY-2-12</strain>
    </source>
</reference>
<evidence type="ECO:0000256" key="5">
    <source>
        <dbReference type="ARBA" id="ARBA00022832"/>
    </source>
</evidence>
<evidence type="ECO:0000256" key="4">
    <source>
        <dbReference type="ARBA" id="ARBA00022692"/>
    </source>
</evidence>
<evidence type="ECO:0000256" key="6">
    <source>
        <dbReference type="ARBA" id="ARBA00022989"/>
    </source>
</evidence>
<keyword evidence="11" id="KW-0275">Fatty acid biosynthesis</keyword>
<evidence type="ECO:0000256" key="12">
    <source>
        <dbReference type="SAM" id="MobiDB-lite"/>
    </source>
</evidence>
<dbReference type="Proteomes" id="UP000664096">
    <property type="component" value="Unassembled WGS sequence"/>
</dbReference>